<evidence type="ECO:0000313" key="4">
    <source>
        <dbReference type="EMBL" id="MVN20453.1"/>
    </source>
</evidence>
<dbReference type="Proteomes" id="UP000462014">
    <property type="component" value="Unassembled WGS sequence"/>
</dbReference>
<dbReference type="InterPro" id="IPR006860">
    <property type="entry name" value="FecR"/>
</dbReference>
<dbReference type="InterPro" id="IPR012373">
    <property type="entry name" value="Ferrdict_sens_TM"/>
</dbReference>
<keyword evidence="1" id="KW-0812">Transmembrane</keyword>
<protein>
    <submittedName>
        <fullName evidence="4">DUF4974 domain-containing protein</fullName>
    </submittedName>
</protein>
<dbReference type="AlphaFoldDB" id="A0A7K1ST12"/>
<dbReference type="Gene3D" id="3.55.50.30">
    <property type="match status" value="1"/>
</dbReference>
<evidence type="ECO:0000256" key="1">
    <source>
        <dbReference type="SAM" id="Phobius"/>
    </source>
</evidence>
<name>A0A7K1ST12_9SPHI</name>
<dbReference type="PIRSF" id="PIRSF018266">
    <property type="entry name" value="FecR"/>
    <property type="match status" value="1"/>
</dbReference>
<feature type="transmembrane region" description="Helical" evidence="1">
    <location>
        <begin position="71"/>
        <end position="93"/>
    </location>
</feature>
<dbReference type="RefSeq" id="WP_157563974.1">
    <property type="nucleotide sequence ID" value="NZ_WPIK01000002.1"/>
</dbReference>
<dbReference type="GO" id="GO:0016989">
    <property type="term" value="F:sigma factor antagonist activity"/>
    <property type="evidence" value="ECO:0007669"/>
    <property type="project" value="TreeGrafter"/>
</dbReference>
<keyword evidence="5" id="KW-1185">Reference proteome</keyword>
<dbReference type="PANTHER" id="PTHR30273:SF2">
    <property type="entry name" value="PROTEIN FECR"/>
    <property type="match status" value="1"/>
</dbReference>
<gene>
    <name evidence="4" type="ORF">GO621_02755</name>
</gene>
<feature type="domain" description="FecR protein" evidence="2">
    <location>
        <begin position="175"/>
        <end position="270"/>
    </location>
</feature>
<keyword evidence="1" id="KW-0472">Membrane</keyword>
<dbReference type="EMBL" id="WPIK01000002">
    <property type="protein sequence ID" value="MVN20453.1"/>
    <property type="molecule type" value="Genomic_DNA"/>
</dbReference>
<feature type="domain" description="Protein FecR C-terminal" evidence="3">
    <location>
        <begin position="320"/>
        <end position="384"/>
    </location>
</feature>
<accession>A0A7K1ST12</accession>
<dbReference type="FunFam" id="2.60.120.1440:FF:000001">
    <property type="entry name" value="Putative anti-sigma factor"/>
    <property type="match status" value="1"/>
</dbReference>
<proteinExistence type="predicted"/>
<organism evidence="4 5">
    <name type="scientific">Mucilaginibacter arboris</name>
    <dbReference type="NCBI Taxonomy" id="2682090"/>
    <lineage>
        <taxon>Bacteria</taxon>
        <taxon>Pseudomonadati</taxon>
        <taxon>Bacteroidota</taxon>
        <taxon>Sphingobacteriia</taxon>
        <taxon>Sphingobacteriales</taxon>
        <taxon>Sphingobacteriaceae</taxon>
        <taxon>Mucilaginibacter</taxon>
    </lineage>
</organism>
<dbReference type="Pfam" id="PF04773">
    <property type="entry name" value="FecR"/>
    <property type="match status" value="1"/>
</dbReference>
<reference evidence="4 5" key="1">
    <citation type="submission" date="2019-12" db="EMBL/GenBank/DDBJ databases">
        <title>Mucilaginibacter sp. HMF7410 genome sequencing and assembly.</title>
        <authorList>
            <person name="Kang H."/>
            <person name="Cha I."/>
            <person name="Kim H."/>
            <person name="Joh K."/>
        </authorList>
    </citation>
    <scope>NUCLEOTIDE SEQUENCE [LARGE SCALE GENOMIC DNA]</scope>
    <source>
        <strain evidence="4 5">HMF7410</strain>
    </source>
</reference>
<comment type="caution">
    <text evidence="4">The sequence shown here is derived from an EMBL/GenBank/DDBJ whole genome shotgun (WGS) entry which is preliminary data.</text>
</comment>
<evidence type="ECO:0000313" key="5">
    <source>
        <dbReference type="Proteomes" id="UP000462014"/>
    </source>
</evidence>
<evidence type="ECO:0000259" key="2">
    <source>
        <dbReference type="Pfam" id="PF04773"/>
    </source>
</evidence>
<dbReference type="InterPro" id="IPR032508">
    <property type="entry name" value="FecR_C"/>
</dbReference>
<sequence>MKNQEAKALLEKYKSGNISAEEQARLDSWYLSEAKSKQSTVDYDAMERHLDAIWASLPVHHQQKTVVVKSIWGRWMAAAAILIALSVGLYFYANRKSEYYASNTTNHPKQEITPGGNKAILILADGSKIDLNTTSNGEVAKQGSLTITKATTGQLIYKTLGPKGKYPQGTLAFNTVETPKGGQYAINLPDGTRVWLNAASSLKFPTQFASNERRVELTGEGYFEVAKDKTKPFKVVTDKQEIEVLGTHFNVNAYTDENAIRTTLLEGSVKITVGRTNQTVQQSVILKPDQQSALGRSGITIKDVDTEDAVAWKNGYFNFNENIESIMKKLSRWYNIEVVYETSKDPDLLFAGKVSRLKSINSVLNIIEATGNVHFRIEGRRVTVMK</sequence>
<dbReference type="Gene3D" id="2.60.120.1440">
    <property type="match status" value="1"/>
</dbReference>
<dbReference type="Pfam" id="PF16344">
    <property type="entry name" value="FecR_C"/>
    <property type="match status" value="1"/>
</dbReference>
<evidence type="ECO:0000259" key="3">
    <source>
        <dbReference type="Pfam" id="PF16344"/>
    </source>
</evidence>
<keyword evidence="1" id="KW-1133">Transmembrane helix</keyword>
<dbReference type="PANTHER" id="PTHR30273">
    <property type="entry name" value="PERIPLASMIC SIGNAL SENSOR AND SIGMA FACTOR ACTIVATOR FECR-RELATED"/>
    <property type="match status" value="1"/>
</dbReference>